<dbReference type="Gene3D" id="3.40.50.300">
    <property type="entry name" value="P-loop containing nucleotide triphosphate hydrolases"/>
    <property type="match status" value="1"/>
</dbReference>
<comment type="caution">
    <text evidence="4">The sequence shown here is derived from an EMBL/GenBank/DDBJ whole genome shotgun (WGS) entry which is preliminary data.</text>
</comment>
<feature type="domain" description="ATPase dynein-related AAA" evidence="3">
    <location>
        <begin position="450"/>
        <end position="553"/>
    </location>
</feature>
<evidence type="ECO:0000313" key="5">
    <source>
        <dbReference type="Proteomes" id="UP000321261"/>
    </source>
</evidence>
<feature type="coiled-coil region" evidence="1">
    <location>
        <begin position="341"/>
        <end position="375"/>
    </location>
</feature>
<dbReference type="InterPro" id="IPR011704">
    <property type="entry name" value="ATPase_dyneun-rel_AAA"/>
</dbReference>
<keyword evidence="1" id="KW-0175">Coiled coil</keyword>
<proteinExistence type="predicted"/>
<dbReference type="OrthoDB" id="3650427at2"/>
<dbReference type="EMBL" id="VIWU01000001">
    <property type="protein sequence ID" value="TWF75637.1"/>
    <property type="molecule type" value="Genomic_DNA"/>
</dbReference>
<evidence type="ECO:0000256" key="2">
    <source>
        <dbReference type="SAM" id="MobiDB-lite"/>
    </source>
</evidence>
<keyword evidence="5" id="KW-1185">Reference proteome</keyword>
<evidence type="ECO:0000259" key="3">
    <source>
        <dbReference type="Pfam" id="PF07728"/>
    </source>
</evidence>
<gene>
    <name evidence="4" type="ORF">FHX44_111521</name>
</gene>
<organism evidence="4 5">
    <name type="scientific">Pseudonocardia hierapolitana</name>
    <dbReference type="NCBI Taxonomy" id="1128676"/>
    <lineage>
        <taxon>Bacteria</taxon>
        <taxon>Bacillati</taxon>
        <taxon>Actinomycetota</taxon>
        <taxon>Actinomycetes</taxon>
        <taxon>Pseudonocardiales</taxon>
        <taxon>Pseudonocardiaceae</taxon>
        <taxon>Pseudonocardia</taxon>
    </lineage>
</organism>
<evidence type="ECO:0000256" key="1">
    <source>
        <dbReference type="SAM" id="Coils"/>
    </source>
</evidence>
<name>A0A561SLA2_9PSEU</name>
<feature type="coiled-coil region" evidence="1">
    <location>
        <begin position="74"/>
        <end position="125"/>
    </location>
</feature>
<feature type="compositionally biased region" description="Basic and acidic residues" evidence="2">
    <location>
        <begin position="290"/>
        <end position="312"/>
    </location>
</feature>
<protein>
    <submittedName>
        <fullName evidence="4">Dynein-related subfamily AAA family protein</fullName>
    </submittedName>
</protein>
<evidence type="ECO:0000313" key="4">
    <source>
        <dbReference type="EMBL" id="TWF75637.1"/>
    </source>
</evidence>
<dbReference type="InterPro" id="IPR027417">
    <property type="entry name" value="P-loop_NTPase"/>
</dbReference>
<dbReference type="SUPFAM" id="SSF52540">
    <property type="entry name" value="P-loop containing nucleoside triphosphate hydrolases"/>
    <property type="match status" value="1"/>
</dbReference>
<dbReference type="RefSeq" id="WP_147254808.1">
    <property type="nucleotide sequence ID" value="NZ_VIWU01000001.1"/>
</dbReference>
<feature type="region of interest" description="Disordered" evidence="2">
    <location>
        <begin position="290"/>
        <end position="317"/>
    </location>
</feature>
<dbReference type="AlphaFoldDB" id="A0A561SLA2"/>
<sequence length="757" mass="85983">MAAKPGRGKDPAAKEAALLTEVEKGLASTTPVPDEIAAETPRFDVADAEVTTALKLRNLWNNVKQRETQWLNAKNKADKALADLATEQERLKADRAALAEREERAAEREAALARAEAEIESQRSAAKAGFADELRTMTKDAACRRDELLAEAATIEDEARRRADAIRSAAHDEVQRERERITAETVRLRDLQADLNMQKAQLEHEIEWARTREAMAAEHLERRTEERVTLIRADLDEARQMLEIERDLRQSRDQALRDLRNQLDTYGDDPQILQEENDALRSQVANLRDELSRRPSQEQVDDLRQRAQRAEEAQEQETYWRQQHDRIDRQLRYQLMNVGELEVLRDERDTLAAQRETLRQALAQQRKEWEDLQASQNVTEPFPACSAYDRDSGLQQWPAEFSDLGADFTLAHLVVDIRARMATASPVAFYYTESDVRLFMAGLAASRLHLLQGMSGTGKTSLPREFFQALSGDGAAQMIEVQAGWRDKDDLFGYYNAFEKRFAESEFTKALYRALLPANEDRPMVIVLDEMNLAHPEQYFGSMLSILETAVSEPGYVDLLTHELQGVPERFEGSRLPLARNVWFVGTANHDETTVAFADKTYDRAHVQELPARHEPFAASKQAPAAPIAFSELRGAFEAAMRDHRADADTVKQFLNDHLHERFARFGVSWGNRFERQAERFVPVILATGGDMTEAVDHLVATKLVRKLEDRFGVVPDQLAELADDIEKRWSLDGGKPVKTLDRIRREASRLRGGYGS</sequence>
<accession>A0A561SLA2</accession>
<dbReference type="GO" id="GO:0016887">
    <property type="term" value="F:ATP hydrolysis activity"/>
    <property type="evidence" value="ECO:0007669"/>
    <property type="project" value="InterPro"/>
</dbReference>
<dbReference type="Pfam" id="PF07728">
    <property type="entry name" value="AAA_5"/>
    <property type="match status" value="1"/>
</dbReference>
<dbReference type="GO" id="GO:0005524">
    <property type="term" value="F:ATP binding"/>
    <property type="evidence" value="ECO:0007669"/>
    <property type="project" value="InterPro"/>
</dbReference>
<dbReference type="Proteomes" id="UP000321261">
    <property type="component" value="Unassembled WGS sequence"/>
</dbReference>
<reference evidence="4 5" key="1">
    <citation type="submission" date="2019-06" db="EMBL/GenBank/DDBJ databases">
        <title>Sequencing the genomes of 1000 actinobacteria strains.</title>
        <authorList>
            <person name="Klenk H.-P."/>
        </authorList>
    </citation>
    <scope>NUCLEOTIDE SEQUENCE [LARGE SCALE GENOMIC DNA]</scope>
    <source>
        <strain evidence="4 5">DSM 45671</strain>
    </source>
</reference>